<evidence type="ECO:0000313" key="1">
    <source>
        <dbReference type="EMBL" id="ODC02720.1"/>
    </source>
</evidence>
<sequence length="96" mass="10954">MRLHTRGSTGAFYKRRKTQEISILQALNDVPEGMTRSELAQDLKLRVSSVCGRCRTLIDHHLVSVEQVRHCRVSQRRVQALVLTAEGQAALSQYRH</sequence>
<gene>
    <name evidence="1" type="ORF">BFW38_03330</name>
</gene>
<dbReference type="SUPFAM" id="SSF46785">
    <property type="entry name" value="Winged helix' DNA-binding domain"/>
    <property type="match status" value="1"/>
</dbReference>
<keyword evidence="2" id="KW-1185">Reference proteome</keyword>
<evidence type="ECO:0000313" key="2">
    <source>
        <dbReference type="Proteomes" id="UP000094291"/>
    </source>
</evidence>
<reference evidence="1 2" key="1">
    <citation type="submission" date="2016-08" db="EMBL/GenBank/DDBJ databases">
        <authorList>
            <person name="Seilhamer J.J."/>
        </authorList>
    </citation>
    <scope>NUCLEOTIDE SEQUENCE [LARGE SCALE GENOMIC DNA]</scope>
    <source>
        <strain evidence="1 2">PH27A</strain>
    </source>
</reference>
<dbReference type="EMBL" id="MDTQ01000001">
    <property type="protein sequence ID" value="ODC02720.1"/>
    <property type="molecule type" value="Genomic_DNA"/>
</dbReference>
<dbReference type="OrthoDB" id="6169353at2"/>
<dbReference type="Gene3D" id="1.10.10.10">
    <property type="entry name" value="Winged helix-like DNA-binding domain superfamily/Winged helix DNA-binding domain"/>
    <property type="match status" value="1"/>
</dbReference>
<name>A0A1E2V6T1_9GAMM</name>
<organism evidence="1 2">
    <name type="scientific">Terasakiispira papahanaumokuakeensis</name>
    <dbReference type="NCBI Taxonomy" id="197479"/>
    <lineage>
        <taxon>Bacteria</taxon>
        <taxon>Pseudomonadati</taxon>
        <taxon>Pseudomonadota</taxon>
        <taxon>Gammaproteobacteria</taxon>
        <taxon>Oceanospirillales</taxon>
        <taxon>Terasakiispira</taxon>
    </lineage>
</organism>
<protein>
    <submittedName>
        <fullName evidence="1">Uncharacterized protein</fullName>
    </submittedName>
</protein>
<dbReference type="InterPro" id="IPR036388">
    <property type="entry name" value="WH-like_DNA-bd_sf"/>
</dbReference>
<dbReference type="AlphaFoldDB" id="A0A1E2V6T1"/>
<comment type="caution">
    <text evidence="1">The sequence shown here is derived from an EMBL/GenBank/DDBJ whole genome shotgun (WGS) entry which is preliminary data.</text>
</comment>
<dbReference type="InterPro" id="IPR036390">
    <property type="entry name" value="WH_DNA-bd_sf"/>
</dbReference>
<dbReference type="Proteomes" id="UP000094291">
    <property type="component" value="Unassembled WGS sequence"/>
</dbReference>
<accession>A0A1E2V6T1</accession>
<dbReference type="RefSeq" id="WP_068997115.1">
    <property type="nucleotide sequence ID" value="NZ_MDTQ01000001.1"/>
</dbReference>
<proteinExistence type="predicted"/>
<dbReference type="STRING" id="197479.BFW38_03330"/>